<evidence type="ECO:0000256" key="1">
    <source>
        <dbReference type="ARBA" id="ARBA00023002"/>
    </source>
</evidence>
<dbReference type="InterPro" id="IPR013154">
    <property type="entry name" value="ADH-like_N"/>
</dbReference>
<gene>
    <name evidence="4" type="ORF">METZ01_LOCUS73154</name>
</gene>
<dbReference type="Gene3D" id="3.40.50.720">
    <property type="entry name" value="NAD(P)-binding Rossmann-like Domain"/>
    <property type="match status" value="1"/>
</dbReference>
<evidence type="ECO:0000259" key="3">
    <source>
        <dbReference type="Pfam" id="PF08240"/>
    </source>
</evidence>
<dbReference type="InterPro" id="IPR011032">
    <property type="entry name" value="GroES-like_sf"/>
</dbReference>
<sequence length="377" mass="41902">MNLKNRYVRAVTLEGKGKLTLKDYPYPELKKNCAIIKMEFSGICGTDKHSFQGYFEQKGGRPIPLPVIQGHENVGVIEEINGELLDHDGRKLSVGDRVVPAPNISCGKCFACRNNRPYYYCECKLDYGNNIGAGEEPHIFGGWSEYLYILPGSHLFKYPDTLEPRFGTFIEPLSVTGCLDKARQWSSEWEPFRSGDTVVILGTGPIGLFHLIKANLMGAGKLISIDPFEFRTSIARELGATDIIVSKDKEEIRDGINKITNKLGADLVVDCTGVSEGLVIALELIREGGMILEVGIFSNSHDIPINPHSHILEKSARVIGVGGDDISQYYPSIKLLERTIDKLPWEKIISHHYQIENVHEAMDVAMSGQSMKVLLNP</sequence>
<dbReference type="Pfam" id="PF00107">
    <property type="entry name" value="ADH_zinc_N"/>
    <property type="match status" value="1"/>
</dbReference>
<dbReference type="SUPFAM" id="SSF50129">
    <property type="entry name" value="GroES-like"/>
    <property type="match status" value="1"/>
</dbReference>
<feature type="domain" description="Alcohol dehydrogenase-like C-terminal" evidence="2">
    <location>
        <begin position="205"/>
        <end position="337"/>
    </location>
</feature>
<dbReference type="PANTHER" id="PTHR43401">
    <property type="entry name" value="L-THREONINE 3-DEHYDROGENASE"/>
    <property type="match status" value="1"/>
</dbReference>
<dbReference type="InterPro" id="IPR013149">
    <property type="entry name" value="ADH-like_C"/>
</dbReference>
<evidence type="ECO:0000313" key="4">
    <source>
        <dbReference type="EMBL" id="SVA20300.1"/>
    </source>
</evidence>
<keyword evidence="1" id="KW-0560">Oxidoreductase</keyword>
<dbReference type="EMBL" id="UINC01005281">
    <property type="protein sequence ID" value="SVA20300.1"/>
    <property type="molecule type" value="Genomic_DNA"/>
</dbReference>
<dbReference type="InterPro" id="IPR036291">
    <property type="entry name" value="NAD(P)-bd_dom_sf"/>
</dbReference>
<dbReference type="Gene3D" id="3.90.180.10">
    <property type="entry name" value="Medium-chain alcohol dehydrogenases, catalytic domain"/>
    <property type="match status" value="1"/>
</dbReference>
<dbReference type="Pfam" id="PF08240">
    <property type="entry name" value="ADH_N"/>
    <property type="match status" value="1"/>
</dbReference>
<name>A0A381TWC4_9ZZZZ</name>
<reference evidence="4" key="1">
    <citation type="submission" date="2018-05" db="EMBL/GenBank/DDBJ databases">
        <authorList>
            <person name="Lanie J.A."/>
            <person name="Ng W.-L."/>
            <person name="Kazmierczak K.M."/>
            <person name="Andrzejewski T.M."/>
            <person name="Davidsen T.M."/>
            <person name="Wayne K.J."/>
            <person name="Tettelin H."/>
            <person name="Glass J.I."/>
            <person name="Rusch D."/>
            <person name="Podicherti R."/>
            <person name="Tsui H.-C.T."/>
            <person name="Winkler M.E."/>
        </authorList>
    </citation>
    <scope>NUCLEOTIDE SEQUENCE</scope>
</reference>
<dbReference type="PANTHER" id="PTHR43401:SF2">
    <property type="entry name" value="L-THREONINE 3-DEHYDROGENASE"/>
    <property type="match status" value="1"/>
</dbReference>
<accession>A0A381TWC4</accession>
<dbReference type="SUPFAM" id="SSF51735">
    <property type="entry name" value="NAD(P)-binding Rossmann-fold domains"/>
    <property type="match status" value="1"/>
</dbReference>
<dbReference type="InterPro" id="IPR050129">
    <property type="entry name" value="Zn_alcohol_dh"/>
</dbReference>
<organism evidence="4">
    <name type="scientific">marine metagenome</name>
    <dbReference type="NCBI Taxonomy" id="408172"/>
    <lineage>
        <taxon>unclassified sequences</taxon>
        <taxon>metagenomes</taxon>
        <taxon>ecological metagenomes</taxon>
    </lineage>
</organism>
<evidence type="ECO:0000259" key="2">
    <source>
        <dbReference type="Pfam" id="PF00107"/>
    </source>
</evidence>
<dbReference type="AlphaFoldDB" id="A0A381TWC4"/>
<protein>
    <recommendedName>
        <fullName evidence="5">Enoyl reductase (ER) domain-containing protein</fullName>
    </recommendedName>
</protein>
<evidence type="ECO:0008006" key="5">
    <source>
        <dbReference type="Google" id="ProtNLM"/>
    </source>
</evidence>
<feature type="domain" description="Alcohol dehydrogenase-like N-terminal" evidence="3">
    <location>
        <begin position="32"/>
        <end position="160"/>
    </location>
</feature>
<proteinExistence type="predicted"/>
<dbReference type="GO" id="GO:0016491">
    <property type="term" value="F:oxidoreductase activity"/>
    <property type="evidence" value="ECO:0007669"/>
    <property type="project" value="UniProtKB-KW"/>
</dbReference>